<evidence type="ECO:0000313" key="1">
    <source>
        <dbReference type="EMBL" id="MFC6591396.1"/>
    </source>
</evidence>
<sequence length="97" mass="10864">MNISDLQQAFDAAYTKDPREGLTIRHSQEDGHFRIEVRHQDADGELRGFDVVIMPTEGEDRSAEDYGQAAAQVVEQELAYGQLPARGEDGTFKRIVV</sequence>
<accession>A0ABW1YBM1</accession>
<reference evidence="2" key="1">
    <citation type="journal article" date="2019" name="Int. J. Syst. Evol. Microbiol.">
        <title>The Global Catalogue of Microorganisms (GCM) 10K type strain sequencing project: providing services to taxonomists for standard genome sequencing and annotation.</title>
        <authorList>
            <consortium name="The Broad Institute Genomics Platform"/>
            <consortium name="The Broad Institute Genome Sequencing Center for Infectious Disease"/>
            <person name="Wu L."/>
            <person name="Ma J."/>
        </authorList>
    </citation>
    <scope>NUCLEOTIDE SEQUENCE [LARGE SCALE GENOMIC DNA]</scope>
    <source>
        <strain evidence="2">CGMCC 1.15772</strain>
    </source>
</reference>
<protein>
    <submittedName>
        <fullName evidence="1">Uncharacterized protein</fullName>
    </submittedName>
</protein>
<name>A0ABW1YBM1_9DEIO</name>
<keyword evidence="2" id="KW-1185">Reference proteome</keyword>
<evidence type="ECO:0000313" key="2">
    <source>
        <dbReference type="Proteomes" id="UP001596297"/>
    </source>
</evidence>
<organism evidence="1 2">
    <name type="scientific">Deinococcus lacus</name>
    <dbReference type="NCBI Taxonomy" id="392561"/>
    <lineage>
        <taxon>Bacteria</taxon>
        <taxon>Thermotogati</taxon>
        <taxon>Deinococcota</taxon>
        <taxon>Deinococci</taxon>
        <taxon>Deinococcales</taxon>
        <taxon>Deinococcaceae</taxon>
        <taxon>Deinococcus</taxon>
    </lineage>
</organism>
<gene>
    <name evidence="1" type="ORF">ACFP81_04800</name>
</gene>
<dbReference type="EMBL" id="JBHSWD010000001">
    <property type="protein sequence ID" value="MFC6591396.1"/>
    <property type="molecule type" value="Genomic_DNA"/>
</dbReference>
<comment type="caution">
    <text evidence="1">The sequence shown here is derived from an EMBL/GenBank/DDBJ whole genome shotgun (WGS) entry which is preliminary data.</text>
</comment>
<proteinExistence type="predicted"/>
<dbReference type="Proteomes" id="UP001596297">
    <property type="component" value="Unassembled WGS sequence"/>
</dbReference>
<dbReference type="RefSeq" id="WP_380082397.1">
    <property type="nucleotide sequence ID" value="NZ_JBHSWD010000001.1"/>
</dbReference>